<evidence type="ECO:0000259" key="1">
    <source>
        <dbReference type="Pfam" id="PF06985"/>
    </source>
</evidence>
<feature type="domain" description="Heterokaryon incompatibility" evidence="1">
    <location>
        <begin position="77"/>
        <end position="230"/>
    </location>
</feature>
<protein>
    <submittedName>
        <fullName evidence="2">Heterokaryon incompatibility protein-domain-containing protein</fullName>
    </submittedName>
</protein>
<gene>
    <name evidence="2" type="ORF">B0H67DRAFT_212624</name>
</gene>
<dbReference type="InterPro" id="IPR010730">
    <property type="entry name" value="HET"/>
</dbReference>
<comment type="caution">
    <text evidence="2">The sequence shown here is derived from an EMBL/GenBank/DDBJ whole genome shotgun (WGS) entry which is preliminary data.</text>
</comment>
<dbReference type="PANTHER" id="PTHR33112:SF16">
    <property type="entry name" value="HETEROKARYON INCOMPATIBILITY DOMAIN-CONTAINING PROTEIN"/>
    <property type="match status" value="1"/>
</dbReference>
<dbReference type="EMBL" id="JAUKUA010000003">
    <property type="protein sequence ID" value="KAK0721093.1"/>
    <property type="molecule type" value="Genomic_DNA"/>
</dbReference>
<keyword evidence="3" id="KW-1185">Reference proteome</keyword>
<proteinExistence type="predicted"/>
<sequence>MLVQPDGTWNRTTISREPLADTALDLINGWVSSCLANHPQCNKKHFPNVIPSRLINVGPSDGTQEPRLCEGPVQGRYIALSHCWGGSLPVQTTSSNISQHKKSLPFSTLPKTFQDAVTFSRRLDVRYLWIDSLCIIQDSSSDWRLESSKMAGIYGNALLSLAATLGVNSHSGFLSKREDGVGPIPIVPLAVNGLPESEQNYWLYIFPNPRTWEAEVAASRWNGRGWTLQERLLSPRVLHVCSQQHFWECQTTTLAEGGRIGDTTLEHVDERHFKRLLGDASVIPAPKPVHNYHNPELSSHMPDRPLTDKENAFLRWHQIVVDFTARSLTKQSDKLVALAGLSEAWKSMVHDEYLAGLWRSDLTRGLLWQADRGLRADSGLATSRPSYHRAPSWSWASLDGRVYKYYMNDFIHIQEEFGRRPAFVLDCDLQEKQVQTADGPVSSIVGSLKMVAQCKNYRKLKKLEHDWVVFYDVENTQASIKWKRTLVVYIATWHGGSNIRPLDYALLLHANEDKNQRGYRRIAFLRPRNMEPKVRDWKSQEVLIW</sequence>
<dbReference type="Proteomes" id="UP001172102">
    <property type="component" value="Unassembled WGS sequence"/>
</dbReference>
<evidence type="ECO:0000313" key="2">
    <source>
        <dbReference type="EMBL" id="KAK0721093.1"/>
    </source>
</evidence>
<name>A0AA40ASC3_9PEZI</name>
<accession>A0AA40ASC3</accession>
<evidence type="ECO:0000313" key="3">
    <source>
        <dbReference type="Proteomes" id="UP001172102"/>
    </source>
</evidence>
<organism evidence="2 3">
    <name type="scientific">Lasiosphaeris hirsuta</name>
    <dbReference type="NCBI Taxonomy" id="260670"/>
    <lineage>
        <taxon>Eukaryota</taxon>
        <taxon>Fungi</taxon>
        <taxon>Dikarya</taxon>
        <taxon>Ascomycota</taxon>
        <taxon>Pezizomycotina</taxon>
        <taxon>Sordariomycetes</taxon>
        <taxon>Sordariomycetidae</taxon>
        <taxon>Sordariales</taxon>
        <taxon>Lasiosphaeriaceae</taxon>
        <taxon>Lasiosphaeris</taxon>
    </lineage>
</organism>
<reference evidence="2" key="1">
    <citation type="submission" date="2023-06" db="EMBL/GenBank/DDBJ databases">
        <title>Genome-scale phylogeny and comparative genomics of the fungal order Sordariales.</title>
        <authorList>
            <consortium name="Lawrence Berkeley National Laboratory"/>
            <person name="Hensen N."/>
            <person name="Bonometti L."/>
            <person name="Westerberg I."/>
            <person name="Brannstrom I.O."/>
            <person name="Guillou S."/>
            <person name="Cros-Aarteil S."/>
            <person name="Calhoun S."/>
            <person name="Haridas S."/>
            <person name="Kuo A."/>
            <person name="Mondo S."/>
            <person name="Pangilinan J."/>
            <person name="Riley R."/>
            <person name="Labutti K."/>
            <person name="Andreopoulos B."/>
            <person name="Lipzen A."/>
            <person name="Chen C."/>
            <person name="Yanf M."/>
            <person name="Daum C."/>
            <person name="Ng V."/>
            <person name="Clum A."/>
            <person name="Steindorff A."/>
            <person name="Ohm R."/>
            <person name="Martin F."/>
            <person name="Silar P."/>
            <person name="Natvig D."/>
            <person name="Lalanne C."/>
            <person name="Gautier V."/>
            <person name="Ament-Velasquez S.L."/>
            <person name="Kruys A."/>
            <person name="Hutchinson M.I."/>
            <person name="Powell A.J."/>
            <person name="Barry K."/>
            <person name="Miller A.N."/>
            <person name="Grigoriev I.V."/>
            <person name="Debuchy R."/>
            <person name="Gladieux P."/>
            <person name="Thoren M.H."/>
            <person name="Johannesson H."/>
        </authorList>
    </citation>
    <scope>NUCLEOTIDE SEQUENCE</scope>
    <source>
        <strain evidence="2">SMH4607-1</strain>
    </source>
</reference>
<dbReference type="AlphaFoldDB" id="A0AA40ASC3"/>
<dbReference type="PANTHER" id="PTHR33112">
    <property type="entry name" value="DOMAIN PROTEIN, PUTATIVE-RELATED"/>
    <property type="match status" value="1"/>
</dbReference>
<dbReference type="Pfam" id="PF06985">
    <property type="entry name" value="HET"/>
    <property type="match status" value="1"/>
</dbReference>